<evidence type="ECO:0000313" key="2">
    <source>
        <dbReference type="Proteomes" id="UP000613974"/>
    </source>
</evidence>
<sequence>MTENEAEAEAWPEPPLAGTEAAAILGALERQRATLAWKCSGLDASGLRATLGTSTITLGGLLKHLAHVEDGHFARLWLGSPAGAPWDTVDWDSTPDWDHSSAAGDTPEQLRALWQESVARSRAIVDKALSTGGLDQLGAYTARSGERPNLRRILLDLVEEYARHAGHADLIRESVDGLTGEDPPR</sequence>
<dbReference type="Gene3D" id="1.20.120.450">
    <property type="entry name" value="dinb family like domain"/>
    <property type="match status" value="1"/>
</dbReference>
<dbReference type="GeneID" id="95588201"/>
<organism evidence="1 2">
    <name type="scientific">Streptomyces nojiriensis</name>
    <dbReference type="NCBI Taxonomy" id="66374"/>
    <lineage>
        <taxon>Bacteria</taxon>
        <taxon>Bacillati</taxon>
        <taxon>Actinomycetota</taxon>
        <taxon>Actinomycetes</taxon>
        <taxon>Kitasatosporales</taxon>
        <taxon>Streptomycetaceae</taxon>
        <taxon>Streptomyces</taxon>
    </lineage>
</organism>
<gene>
    <name evidence="1" type="ORF">Snoj_38660</name>
</gene>
<evidence type="ECO:0000313" key="1">
    <source>
        <dbReference type="EMBL" id="GHI69948.1"/>
    </source>
</evidence>
<dbReference type="Proteomes" id="UP000613974">
    <property type="component" value="Unassembled WGS sequence"/>
</dbReference>
<dbReference type="Pfam" id="PF04978">
    <property type="entry name" value="MST"/>
    <property type="match status" value="1"/>
</dbReference>
<dbReference type="InterPro" id="IPR034660">
    <property type="entry name" value="DinB/YfiT-like"/>
</dbReference>
<reference evidence="2" key="1">
    <citation type="submission" date="2023-07" db="EMBL/GenBank/DDBJ databases">
        <title>Whole genome shotgun sequence of Streptomyces nojiriensis NBRC 13794.</title>
        <authorList>
            <person name="Komaki H."/>
            <person name="Tamura T."/>
        </authorList>
    </citation>
    <scope>NUCLEOTIDE SEQUENCE [LARGE SCALE GENOMIC DNA]</scope>
    <source>
        <strain evidence="2">NBRC 13794</strain>
    </source>
</reference>
<dbReference type="InterPro" id="IPR007061">
    <property type="entry name" value="MST-like"/>
</dbReference>
<comment type="caution">
    <text evidence="1">The sequence shown here is derived from an EMBL/GenBank/DDBJ whole genome shotgun (WGS) entry which is preliminary data.</text>
</comment>
<dbReference type="SUPFAM" id="SSF109854">
    <property type="entry name" value="DinB/YfiT-like putative metalloenzymes"/>
    <property type="match status" value="1"/>
</dbReference>
<protein>
    <submittedName>
        <fullName evidence="1">Mini-circle protein</fullName>
    </submittedName>
</protein>
<proteinExistence type="predicted"/>
<dbReference type="EMBL" id="BNEC01000005">
    <property type="protein sequence ID" value="GHI69948.1"/>
    <property type="molecule type" value="Genomic_DNA"/>
</dbReference>
<keyword evidence="2" id="KW-1185">Reference proteome</keyword>
<name>A0ABQ3SP91_9ACTN</name>
<accession>A0ABQ3SP91</accession>
<dbReference type="RefSeq" id="WP_189742711.1">
    <property type="nucleotide sequence ID" value="NZ_BMRL01000011.1"/>
</dbReference>